<keyword evidence="4" id="KW-1185">Reference proteome</keyword>
<proteinExistence type="predicted"/>
<dbReference type="InterPro" id="IPR035892">
    <property type="entry name" value="C2_domain_sf"/>
</dbReference>
<organism evidence="3 4">
    <name type="scientific">Cichlidogyrus casuarinus</name>
    <dbReference type="NCBI Taxonomy" id="1844966"/>
    <lineage>
        <taxon>Eukaryota</taxon>
        <taxon>Metazoa</taxon>
        <taxon>Spiralia</taxon>
        <taxon>Lophotrochozoa</taxon>
        <taxon>Platyhelminthes</taxon>
        <taxon>Monogenea</taxon>
        <taxon>Monopisthocotylea</taxon>
        <taxon>Dactylogyridea</taxon>
        <taxon>Ancyrocephalidae</taxon>
        <taxon>Cichlidogyrus</taxon>
    </lineage>
</organism>
<evidence type="ECO:0000256" key="1">
    <source>
        <dbReference type="ARBA" id="ARBA00022737"/>
    </source>
</evidence>
<dbReference type="SMART" id="SM00239">
    <property type="entry name" value="C2"/>
    <property type="match status" value="2"/>
</dbReference>
<dbReference type="Gene3D" id="2.60.40.150">
    <property type="entry name" value="C2 domain"/>
    <property type="match status" value="2"/>
</dbReference>
<keyword evidence="1" id="KW-0677">Repeat</keyword>
<dbReference type="CDD" id="cd00276">
    <property type="entry name" value="C2B_Synaptotagmin"/>
    <property type="match status" value="1"/>
</dbReference>
<name>A0ABD2QN28_9PLAT</name>
<dbReference type="PANTHER" id="PTHR10024">
    <property type="entry name" value="SYNAPTOTAGMIN"/>
    <property type="match status" value="1"/>
</dbReference>
<dbReference type="PRINTS" id="PR00399">
    <property type="entry name" value="SYNAPTOTAGMN"/>
</dbReference>
<sequence>MRATQDLNPVLRNEVTREAMDIDNVSSIADVSVRLSRKEENLKELPLDFYGPARDKDFVGDVQYAISYDFGKEELSISLVQASELKACDIGGLSDPYAKVYVLPDLKNKKQTKVVKKNLNPVWNESFQFKVPCTKFGDHTLVIEVFDYDMFGTHDMIGALHLPLDKMDLSSRIEATKNLRLPDEADLDSGFGEIFINTTYLIREEILRIKLIECRKLRRMDDTGFSDPYVQIGLYKKGKRVLKYKTSVHKATVDPYFNETFDLKLPRPQVVSASVLVTVKDHDRFGSCDVIGRIKLAKDVVGTGLKQWMQTFEKPNIPCTIGHVLEDPALFK</sequence>
<dbReference type="InterPro" id="IPR000008">
    <property type="entry name" value="C2_dom"/>
</dbReference>
<gene>
    <name evidence="3" type="ORF">Ciccas_000385</name>
</gene>
<dbReference type="PANTHER" id="PTHR10024:SF227">
    <property type="entry name" value="SYNAPTOTAGMIN 1"/>
    <property type="match status" value="1"/>
</dbReference>
<dbReference type="InterPro" id="IPR001565">
    <property type="entry name" value="Synaptotagmin"/>
</dbReference>
<comment type="caution">
    <text evidence="3">The sequence shown here is derived from an EMBL/GenBank/DDBJ whole genome shotgun (WGS) entry which is preliminary data.</text>
</comment>
<protein>
    <recommendedName>
        <fullName evidence="2">C2 domain-containing protein</fullName>
    </recommendedName>
</protein>
<reference evidence="3 4" key="1">
    <citation type="submission" date="2024-11" db="EMBL/GenBank/DDBJ databases">
        <title>Adaptive evolution of stress response genes in parasites aligns with host niche diversity.</title>
        <authorList>
            <person name="Hahn C."/>
            <person name="Resl P."/>
        </authorList>
    </citation>
    <scope>NUCLEOTIDE SEQUENCE [LARGE SCALE GENOMIC DNA]</scope>
    <source>
        <strain evidence="3">EGGRZ-B1_66</strain>
        <tissue evidence="3">Body</tissue>
    </source>
</reference>
<dbReference type="EMBL" id="JBJKFK010000020">
    <property type="protein sequence ID" value="KAL3320939.1"/>
    <property type="molecule type" value="Genomic_DNA"/>
</dbReference>
<feature type="domain" description="C2" evidence="2">
    <location>
        <begin position="58"/>
        <end position="177"/>
    </location>
</feature>
<feature type="domain" description="C2" evidence="2">
    <location>
        <begin position="190"/>
        <end position="312"/>
    </location>
</feature>
<dbReference type="PROSITE" id="PS50004">
    <property type="entry name" value="C2"/>
    <property type="match status" value="2"/>
</dbReference>
<dbReference type="AlphaFoldDB" id="A0ABD2QN28"/>
<dbReference type="SUPFAM" id="SSF49562">
    <property type="entry name" value="C2 domain (Calcium/lipid-binding domain, CaLB)"/>
    <property type="match status" value="2"/>
</dbReference>
<dbReference type="PRINTS" id="PR00360">
    <property type="entry name" value="C2DOMAIN"/>
</dbReference>
<evidence type="ECO:0000313" key="3">
    <source>
        <dbReference type="EMBL" id="KAL3320939.1"/>
    </source>
</evidence>
<dbReference type="Pfam" id="PF00168">
    <property type="entry name" value="C2"/>
    <property type="match status" value="2"/>
</dbReference>
<dbReference type="Proteomes" id="UP001626550">
    <property type="component" value="Unassembled WGS sequence"/>
</dbReference>
<evidence type="ECO:0000259" key="2">
    <source>
        <dbReference type="PROSITE" id="PS50004"/>
    </source>
</evidence>
<evidence type="ECO:0000313" key="4">
    <source>
        <dbReference type="Proteomes" id="UP001626550"/>
    </source>
</evidence>
<accession>A0ABD2QN28</accession>